<dbReference type="RefSeq" id="WP_215507535.1">
    <property type="nucleotide sequence ID" value="NZ_CP076367.1"/>
</dbReference>
<dbReference type="EMBL" id="CP076367">
    <property type="protein sequence ID" value="QWK93268.1"/>
    <property type="molecule type" value="Genomic_DNA"/>
</dbReference>
<gene>
    <name evidence="1" type="ORF">KM031_22430</name>
</gene>
<evidence type="ECO:0000313" key="2">
    <source>
        <dbReference type="Proteomes" id="UP000679352"/>
    </source>
</evidence>
<protein>
    <submittedName>
        <fullName evidence="1">Uncharacterized protein</fullName>
    </submittedName>
</protein>
<keyword evidence="2" id="KW-1185">Reference proteome</keyword>
<proteinExistence type="predicted"/>
<name>A0A975PCT6_9RHOB</name>
<organism evidence="1 2">
    <name type="scientific">Gemmobacter fulvus</name>
    <dbReference type="NCBI Taxonomy" id="2840474"/>
    <lineage>
        <taxon>Bacteria</taxon>
        <taxon>Pseudomonadati</taxon>
        <taxon>Pseudomonadota</taxon>
        <taxon>Alphaproteobacteria</taxon>
        <taxon>Rhodobacterales</taxon>
        <taxon>Paracoccaceae</taxon>
        <taxon>Gemmobacter</taxon>
    </lineage>
</organism>
<keyword evidence="1" id="KW-0614">Plasmid</keyword>
<accession>A0A975PCT6</accession>
<geneLocation type="plasmid" evidence="1 2">
    <name>p6</name>
</geneLocation>
<reference evidence="1" key="1">
    <citation type="submission" date="2021-06" db="EMBL/GenBank/DDBJ databases">
        <authorList>
            <person name="Lee C.-S."/>
            <person name="Jin L."/>
        </authorList>
    </citation>
    <scope>NUCLEOTIDE SEQUENCE</scope>
    <source>
        <strain evidence="1">Con5</strain>
        <plasmid evidence="1">p6</plasmid>
    </source>
</reference>
<dbReference type="KEGG" id="gfu:KM031_22430"/>
<evidence type="ECO:0000313" key="1">
    <source>
        <dbReference type="EMBL" id="QWK93268.1"/>
    </source>
</evidence>
<dbReference type="AlphaFoldDB" id="A0A975PCT6"/>
<dbReference type="Proteomes" id="UP000679352">
    <property type="component" value="Plasmid p6"/>
</dbReference>
<sequence>MTDLDHGAVCAELDAILASARCGAPAVNHALPGKSNAVGRSVSGAAVRPDIVADASVQS</sequence>